<protein>
    <submittedName>
        <fullName evidence="2">Uncharacterized protein</fullName>
    </submittedName>
</protein>
<accession>A0A0S4QID3</accession>
<evidence type="ECO:0000313" key="3">
    <source>
        <dbReference type="Proteomes" id="UP000198802"/>
    </source>
</evidence>
<name>A0A0S4QID3_9ACTN</name>
<sequence length="251" mass="26532">MRKSRFLPSWLFLPGRIMMMLVILSVSAAACDGDANGGGGQGAAQPAGNVCDGVSACTRVGAADLDADGTADGIALVRAAPQRWLLRVAPAGGSVAEFRFDGPAIGPDEPWYGTAQVDGVPGAEIVLLTDRGAHTTWFTVLTYRNGQLVRSDPPGERPEPESGWPVDSANSGWIGYACGKQGETVTLLASASERNDDPARPEAYNEINTLYGWTDSGWRELSSRNVAYNAGDHSGEEHAGWHCDGLPVYPD</sequence>
<proteinExistence type="predicted"/>
<keyword evidence="3" id="KW-1185">Reference proteome</keyword>
<dbReference type="PROSITE" id="PS51257">
    <property type="entry name" value="PROKAR_LIPOPROTEIN"/>
    <property type="match status" value="1"/>
</dbReference>
<dbReference type="Proteomes" id="UP000198802">
    <property type="component" value="Unassembled WGS sequence"/>
</dbReference>
<feature type="signal peptide" evidence="1">
    <location>
        <begin position="1"/>
        <end position="28"/>
    </location>
</feature>
<dbReference type="EMBL" id="FAOZ01000004">
    <property type="protein sequence ID" value="CUU55287.1"/>
    <property type="molecule type" value="Genomic_DNA"/>
</dbReference>
<evidence type="ECO:0000256" key="1">
    <source>
        <dbReference type="SAM" id="SignalP"/>
    </source>
</evidence>
<feature type="chain" id="PRO_5006626259" evidence="1">
    <location>
        <begin position="29"/>
        <end position="251"/>
    </location>
</feature>
<gene>
    <name evidence="2" type="ORF">Ga0074812_104368</name>
</gene>
<dbReference type="AlphaFoldDB" id="A0A0S4QID3"/>
<organism evidence="2 3">
    <name type="scientific">Parafrankia irregularis</name>
    <dbReference type="NCBI Taxonomy" id="795642"/>
    <lineage>
        <taxon>Bacteria</taxon>
        <taxon>Bacillati</taxon>
        <taxon>Actinomycetota</taxon>
        <taxon>Actinomycetes</taxon>
        <taxon>Frankiales</taxon>
        <taxon>Frankiaceae</taxon>
        <taxon>Parafrankia</taxon>
    </lineage>
</organism>
<keyword evidence="1" id="KW-0732">Signal</keyword>
<reference evidence="3" key="1">
    <citation type="submission" date="2015-11" db="EMBL/GenBank/DDBJ databases">
        <authorList>
            <person name="Varghese N."/>
        </authorList>
    </citation>
    <scope>NUCLEOTIDE SEQUENCE [LARGE SCALE GENOMIC DNA]</scope>
    <source>
        <strain evidence="3">DSM 45899</strain>
    </source>
</reference>
<evidence type="ECO:0000313" key="2">
    <source>
        <dbReference type="EMBL" id="CUU55287.1"/>
    </source>
</evidence>